<organism evidence="10">
    <name type="scientific">Gongylonema pulchrum</name>
    <dbReference type="NCBI Taxonomy" id="637853"/>
    <lineage>
        <taxon>Eukaryota</taxon>
        <taxon>Metazoa</taxon>
        <taxon>Ecdysozoa</taxon>
        <taxon>Nematoda</taxon>
        <taxon>Chromadorea</taxon>
        <taxon>Rhabditida</taxon>
        <taxon>Spirurina</taxon>
        <taxon>Spiruromorpha</taxon>
        <taxon>Spiruroidea</taxon>
        <taxon>Gongylonematidae</taxon>
        <taxon>Gongylonema</taxon>
    </lineage>
</organism>
<dbReference type="InterPro" id="IPR012173">
    <property type="entry name" value="Mpp10"/>
</dbReference>
<evidence type="ECO:0000256" key="7">
    <source>
        <dbReference type="SAM" id="MobiDB-lite"/>
    </source>
</evidence>
<reference evidence="8 9" key="2">
    <citation type="submission" date="2018-11" db="EMBL/GenBank/DDBJ databases">
        <authorList>
            <consortium name="Pathogen Informatics"/>
        </authorList>
    </citation>
    <scope>NUCLEOTIDE SEQUENCE [LARGE SCALE GENOMIC DNA]</scope>
</reference>
<dbReference type="EMBL" id="UYRT01078478">
    <property type="protein sequence ID" value="VDN18614.1"/>
    <property type="molecule type" value="Genomic_DNA"/>
</dbReference>
<keyword evidence="4" id="KW-0539">Nucleus</keyword>
<evidence type="ECO:0000313" key="9">
    <source>
        <dbReference type="Proteomes" id="UP000271098"/>
    </source>
</evidence>
<reference evidence="10" key="1">
    <citation type="submission" date="2016-06" db="UniProtKB">
        <authorList>
            <consortium name="WormBaseParasite"/>
        </authorList>
    </citation>
    <scope>IDENTIFICATION</scope>
</reference>
<dbReference type="GO" id="GO:0034457">
    <property type="term" value="C:Mpp10 complex"/>
    <property type="evidence" value="ECO:0007669"/>
    <property type="project" value="InterPro"/>
</dbReference>
<sequence>MASKLEEIAEEQPKSNDTVVGEKNFLESNDDKKGRTPKSSKIPDNSLPAELPSIQLSQDSSKITDFVIKLSPMEIQLKSDKSVGENALESAATSEAVDRQETAGKGQGVESQISKNGSKIGDKNQAKSDRKIDDEEQCSGKKEKSILTMWPILDGPQQLWNRRGEQKFLVSSIEKVYAFVNGIDLAVPTISEELFTSDSETIWQQIAYGNRKFLRYCAKRKELLDVEVPQMNRTNPKSDFSKKVDERTEPSDDDDAESSDECDVDLFNLSEKQIRKKKTALFFKDLERDESEEDDDDEMTSEASLVPKESDAPPKKRWKSAVDDRFFSLAEMEEYLERQEKSGADNAGDSSNAEADYHYADFFGNEEGPNEFVMESNTEKSNKLKKLKERIASIEAANLAPRSWEMSGEVTAMEREENTMLEKHFDFDQSAPKAPIVTVDSTFQLEAMIIQRIKDKAFDDVVRTERKLETNTSYRAPVVEETAAKKSLAEVYEEHYQKINYGEGSEEKKNEKHETIKKLMLSLFQKLDALSHYRYIPSEVQPEVRIVSNMPSLKKEEVGPMASSANVLLAPEEVRRHASGPPKADEEKTKTDRFRARRKKKKWQRSLKSERQQPESSGKTGEAPSGKRKLLLRYDNKGKSTKLTSTSFFSHLQAAATEEVGALIT</sequence>
<feature type="compositionally biased region" description="Basic and acidic residues" evidence="7">
    <location>
        <begin position="308"/>
        <end position="317"/>
    </location>
</feature>
<feature type="compositionally biased region" description="Acidic residues" evidence="7">
    <location>
        <begin position="251"/>
        <end position="262"/>
    </location>
</feature>
<feature type="compositionally biased region" description="Acidic residues" evidence="7">
    <location>
        <begin position="289"/>
        <end position="300"/>
    </location>
</feature>
<keyword evidence="9" id="KW-1185">Reference proteome</keyword>
<feature type="compositionally biased region" description="Basic residues" evidence="7">
    <location>
        <begin position="595"/>
        <end position="605"/>
    </location>
</feature>
<dbReference type="WBParaSite" id="GPUH_0001132301-mRNA-1">
    <property type="protein sequence ID" value="GPUH_0001132301-mRNA-1"/>
    <property type="gene ID" value="GPUH_0001132301"/>
</dbReference>
<name>A0A183DRG9_9BILA</name>
<evidence type="ECO:0000256" key="6">
    <source>
        <dbReference type="ARBA" id="ARBA00029455"/>
    </source>
</evidence>
<dbReference type="GO" id="GO:0032040">
    <property type="term" value="C:small-subunit processome"/>
    <property type="evidence" value="ECO:0007669"/>
    <property type="project" value="TreeGrafter"/>
</dbReference>
<evidence type="ECO:0000256" key="3">
    <source>
        <dbReference type="ARBA" id="ARBA00022552"/>
    </source>
</evidence>
<feature type="compositionally biased region" description="Basic and acidic residues" evidence="7">
    <location>
        <begin position="1"/>
        <end position="14"/>
    </location>
</feature>
<dbReference type="OrthoDB" id="445326at2759"/>
<evidence type="ECO:0000256" key="1">
    <source>
        <dbReference type="ARBA" id="ARBA00004604"/>
    </source>
</evidence>
<gene>
    <name evidence="8" type="ORF">GPUH_LOCUS11310</name>
</gene>
<keyword evidence="2" id="KW-0690">Ribosome biogenesis</keyword>
<feature type="region of interest" description="Disordered" evidence="7">
    <location>
        <begin position="289"/>
        <end position="317"/>
    </location>
</feature>
<dbReference type="GO" id="GO:0005732">
    <property type="term" value="C:sno(s)RNA-containing ribonucleoprotein complex"/>
    <property type="evidence" value="ECO:0007669"/>
    <property type="project" value="InterPro"/>
</dbReference>
<dbReference type="Proteomes" id="UP000271098">
    <property type="component" value="Unassembled WGS sequence"/>
</dbReference>
<evidence type="ECO:0000313" key="8">
    <source>
        <dbReference type="EMBL" id="VDN18614.1"/>
    </source>
</evidence>
<feature type="region of interest" description="Disordered" evidence="7">
    <location>
        <begin position="78"/>
        <end position="138"/>
    </location>
</feature>
<dbReference type="PANTHER" id="PTHR17039:SF0">
    <property type="entry name" value="U3 SMALL NUCLEOLAR RIBONUCLEOPROTEIN PROTEIN MPP10"/>
    <property type="match status" value="1"/>
</dbReference>
<protein>
    <submittedName>
        <fullName evidence="10">U3 small nucleolar ribonucleoprotein protein MPP10</fullName>
    </submittedName>
</protein>
<feature type="region of interest" description="Disordered" evidence="7">
    <location>
        <begin position="1"/>
        <end position="58"/>
    </location>
</feature>
<feature type="compositionally biased region" description="Basic and acidic residues" evidence="7">
    <location>
        <begin position="239"/>
        <end position="250"/>
    </location>
</feature>
<dbReference type="PANTHER" id="PTHR17039">
    <property type="entry name" value="U3 SMALL NUCLEOLAR RIBONUCLEOPROTEIN PROTEIN MPP10"/>
    <property type="match status" value="1"/>
</dbReference>
<evidence type="ECO:0000256" key="2">
    <source>
        <dbReference type="ARBA" id="ARBA00022517"/>
    </source>
</evidence>
<feature type="compositionally biased region" description="Basic and acidic residues" evidence="7">
    <location>
        <begin position="120"/>
        <end position="138"/>
    </location>
</feature>
<evidence type="ECO:0000256" key="5">
    <source>
        <dbReference type="ARBA" id="ARBA00023274"/>
    </source>
</evidence>
<keyword evidence="5" id="KW-0687">Ribonucleoprotein</keyword>
<proteinExistence type="inferred from homology"/>
<accession>A0A183DRG9</accession>
<dbReference type="AlphaFoldDB" id="A0A183DRG9"/>
<dbReference type="Pfam" id="PF04006">
    <property type="entry name" value="Mpp10"/>
    <property type="match status" value="2"/>
</dbReference>
<evidence type="ECO:0000313" key="10">
    <source>
        <dbReference type="WBParaSite" id="GPUH_0001132301-mRNA-1"/>
    </source>
</evidence>
<comment type="similarity">
    <text evidence="6">Belongs to the MPP10 family.</text>
</comment>
<evidence type="ECO:0000256" key="4">
    <source>
        <dbReference type="ARBA" id="ARBA00023242"/>
    </source>
</evidence>
<keyword evidence="3" id="KW-0698">rRNA processing</keyword>
<comment type="subcellular location">
    <subcellularLocation>
        <location evidence="1">Nucleus</location>
        <location evidence="1">Nucleolus</location>
    </subcellularLocation>
</comment>
<feature type="compositionally biased region" description="Basic and acidic residues" evidence="7">
    <location>
        <begin position="583"/>
        <end position="594"/>
    </location>
</feature>
<dbReference type="GO" id="GO:0006364">
    <property type="term" value="P:rRNA processing"/>
    <property type="evidence" value="ECO:0007669"/>
    <property type="project" value="UniProtKB-KW"/>
</dbReference>
<feature type="region of interest" description="Disordered" evidence="7">
    <location>
        <begin position="229"/>
        <end position="262"/>
    </location>
</feature>
<feature type="region of interest" description="Disordered" evidence="7">
    <location>
        <begin position="566"/>
        <end position="634"/>
    </location>
</feature>